<protein>
    <submittedName>
        <fullName evidence="2">Uncharacterized protein</fullName>
    </submittedName>
</protein>
<dbReference type="Proteomes" id="UP001285441">
    <property type="component" value="Unassembled WGS sequence"/>
</dbReference>
<gene>
    <name evidence="2" type="ORF">B0H63DRAFT_444081</name>
</gene>
<reference evidence="2" key="2">
    <citation type="submission" date="2023-06" db="EMBL/GenBank/DDBJ databases">
        <authorList>
            <consortium name="Lawrence Berkeley National Laboratory"/>
            <person name="Haridas S."/>
            <person name="Hensen N."/>
            <person name="Bonometti L."/>
            <person name="Westerberg I."/>
            <person name="Brannstrom I.O."/>
            <person name="Guillou S."/>
            <person name="Cros-Aarteil S."/>
            <person name="Calhoun S."/>
            <person name="Kuo A."/>
            <person name="Mondo S."/>
            <person name="Pangilinan J."/>
            <person name="Riley R."/>
            <person name="LaButti K."/>
            <person name="Andreopoulos B."/>
            <person name="Lipzen A."/>
            <person name="Chen C."/>
            <person name="Yanf M."/>
            <person name="Daum C."/>
            <person name="Ng V."/>
            <person name="Clum A."/>
            <person name="Steindorff A."/>
            <person name="Ohm R."/>
            <person name="Martin F."/>
            <person name="Silar P."/>
            <person name="Natvig D."/>
            <person name="Lalanne C."/>
            <person name="Gautier V."/>
            <person name="Ament-velasquez S.L."/>
            <person name="Kruys A."/>
            <person name="Hutchinson M.I."/>
            <person name="Powell A.J."/>
            <person name="Barry K."/>
            <person name="Miller A.N."/>
            <person name="Grigoriev I.V."/>
            <person name="Debuchy R."/>
            <person name="Gladieux P."/>
            <person name="Thoren M.H."/>
            <person name="Johannesson H."/>
        </authorList>
    </citation>
    <scope>NUCLEOTIDE SEQUENCE</scope>
    <source>
        <strain evidence="2">CBS 232.78</strain>
    </source>
</reference>
<evidence type="ECO:0000313" key="3">
    <source>
        <dbReference type="Proteomes" id="UP001285441"/>
    </source>
</evidence>
<feature type="compositionally biased region" description="Basic and acidic residues" evidence="1">
    <location>
        <begin position="1"/>
        <end position="16"/>
    </location>
</feature>
<evidence type="ECO:0000256" key="1">
    <source>
        <dbReference type="SAM" id="MobiDB-lite"/>
    </source>
</evidence>
<feature type="region of interest" description="Disordered" evidence="1">
    <location>
        <begin position="1"/>
        <end position="39"/>
    </location>
</feature>
<proteinExistence type="predicted"/>
<name>A0AAE0U815_9PEZI</name>
<keyword evidence="3" id="KW-1185">Reference proteome</keyword>
<sequence>MPSDDHTSRNKRKPSDSDAELGSISRRHIEPPPPPVRAVNASAVHFSGLESGLDAALRGIPELESRAAYFHFRKNGADVRRSNNLENLVEAVKQAYQGGGPGSYVVVVKKVAEPQPVADDDLPGLRDYGIALPCNHKHRIEDADMPLHSPVGPINSNDVPRQTIERSTVSLVQAPPPRRLDSTRGANFIKREETDQIPPATPTYPLSPSSLSNHEPILPQLPNCHLAGHRLSDCIHASLDGEVWSAPPTVGPFSSPVYRFPHTRAFAKDLRMSQPMRYRMHDYTKELVNLPTDPATSSLVAVMQGDWSDQLWWSPGAEERAAETAAFGSDGVVQMEEH</sequence>
<dbReference type="EMBL" id="JAULSW010000001">
    <property type="protein sequence ID" value="KAK3393879.1"/>
    <property type="molecule type" value="Genomic_DNA"/>
</dbReference>
<dbReference type="AlphaFoldDB" id="A0AAE0U815"/>
<organism evidence="2 3">
    <name type="scientific">Podospora didyma</name>
    <dbReference type="NCBI Taxonomy" id="330526"/>
    <lineage>
        <taxon>Eukaryota</taxon>
        <taxon>Fungi</taxon>
        <taxon>Dikarya</taxon>
        <taxon>Ascomycota</taxon>
        <taxon>Pezizomycotina</taxon>
        <taxon>Sordariomycetes</taxon>
        <taxon>Sordariomycetidae</taxon>
        <taxon>Sordariales</taxon>
        <taxon>Podosporaceae</taxon>
        <taxon>Podospora</taxon>
    </lineage>
</organism>
<evidence type="ECO:0000313" key="2">
    <source>
        <dbReference type="EMBL" id="KAK3393879.1"/>
    </source>
</evidence>
<comment type="caution">
    <text evidence="2">The sequence shown here is derived from an EMBL/GenBank/DDBJ whole genome shotgun (WGS) entry which is preliminary data.</text>
</comment>
<accession>A0AAE0U815</accession>
<reference evidence="2" key="1">
    <citation type="journal article" date="2023" name="Mol. Phylogenet. Evol.">
        <title>Genome-scale phylogeny and comparative genomics of the fungal order Sordariales.</title>
        <authorList>
            <person name="Hensen N."/>
            <person name="Bonometti L."/>
            <person name="Westerberg I."/>
            <person name="Brannstrom I.O."/>
            <person name="Guillou S."/>
            <person name="Cros-Aarteil S."/>
            <person name="Calhoun S."/>
            <person name="Haridas S."/>
            <person name="Kuo A."/>
            <person name="Mondo S."/>
            <person name="Pangilinan J."/>
            <person name="Riley R."/>
            <person name="LaButti K."/>
            <person name="Andreopoulos B."/>
            <person name="Lipzen A."/>
            <person name="Chen C."/>
            <person name="Yan M."/>
            <person name="Daum C."/>
            <person name="Ng V."/>
            <person name="Clum A."/>
            <person name="Steindorff A."/>
            <person name="Ohm R.A."/>
            <person name="Martin F."/>
            <person name="Silar P."/>
            <person name="Natvig D.O."/>
            <person name="Lalanne C."/>
            <person name="Gautier V."/>
            <person name="Ament-Velasquez S.L."/>
            <person name="Kruys A."/>
            <person name="Hutchinson M.I."/>
            <person name="Powell A.J."/>
            <person name="Barry K."/>
            <person name="Miller A.N."/>
            <person name="Grigoriev I.V."/>
            <person name="Debuchy R."/>
            <person name="Gladieux P."/>
            <person name="Hiltunen Thoren M."/>
            <person name="Johannesson H."/>
        </authorList>
    </citation>
    <scope>NUCLEOTIDE SEQUENCE</scope>
    <source>
        <strain evidence="2">CBS 232.78</strain>
    </source>
</reference>